<keyword evidence="6" id="KW-0808">Transferase</keyword>
<dbReference type="InterPro" id="IPR005467">
    <property type="entry name" value="His_kinase_dom"/>
</dbReference>
<keyword evidence="4" id="KW-0812">Transmembrane</keyword>
<dbReference type="Pfam" id="PF02518">
    <property type="entry name" value="HATPase_c"/>
    <property type="match status" value="1"/>
</dbReference>
<protein>
    <recommendedName>
        <fullName evidence="2">histidine kinase</fullName>
        <ecNumber evidence="2">2.7.13.3</ecNumber>
    </recommendedName>
</protein>
<dbReference type="EC" id="2.7.13.3" evidence="2"/>
<reference evidence="6" key="1">
    <citation type="submission" date="2015-04" db="EMBL/GenBank/DDBJ databases">
        <authorList>
            <person name="Syromyatnikov M.Y."/>
            <person name="Popov V.N."/>
        </authorList>
    </citation>
    <scope>NUCLEOTIDE SEQUENCE</scope>
    <source>
        <strain evidence="6">MO-1</strain>
    </source>
</reference>
<feature type="domain" description="Histidine kinase" evidence="5">
    <location>
        <begin position="381"/>
        <end position="613"/>
    </location>
</feature>
<dbReference type="SMART" id="SM00387">
    <property type="entry name" value="HATPase_c"/>
    <property type="match status" value="1"/>
</dbReference>
<organism evidence="6">
    <name type="scientific">Magnetococcus massalia (strain MO-1)</name>
    <dbReference type="NCBI Taxonomy" id="451514"/>
    <lineage>
        <taxon>Bacteria</taxon>
        <taxon>Pseudomonadati</taxon>
        <taxon>Pseudomonadota</taxon>
        <taxon>Magnetococcia</taxon>
        <taxon>Magnetococcales</taxon>
        <taxon>Magnetococcaceae</taxon>
        <taxon>Magnetococcus</taxon>
    </lineage>
</organism>
<evidence type="ECO:0000256" key="2">
    <source>
        <dbReference type="ARBA" id="ARBA00012438"/>
    </source>
</evidence>
<evidence type="ECO:0000256" key="4">
    <source>
        <dbReference type="SAM" id="Phobius"/>
    </source>
</evidence>
<evidence type="ECO:0000256" key="1">
    <source>
        <dbReference type="ARBA" id="ARBA00000085"/>
    </source>
</evidence>
<gene>
    <name evidence="6" type="ORF">MAGMO_1761</name>
</gene>
<sequence>MDRFSKISLRSKLFLLVLLPLLVVQVAVYFSIHLLEEAGQSQLTGVMPKESQRHWEHLQTWKNQLLLGAVRHVWRNRELTRSLNGENGVSAQQAALNSWNQMRRQIDAFYIWQPDQKPYGVVSYGMENPSWLDHRSQLIADASKLGRAQQGVERFPDGRVRLTHVHPLFVASGRPLAFAVLGLDMHKVAQELLMMTGAASVTYTPKMTTELPLAYWNEQKSQIEIELPFKSRNGSALGGLFLERDETDLHERFHEAKDYALAMPIFISVIALLFSVLFVRWLMARFYRLTHGIEEISSHYSCQLEQPKIFKGEGDDLDLLEDHFNRMVCMISSGQKREKSQRQALEQSNAKLEQSLKLVKQAQGQLVQAEKMASLGGMVAGVAHEINTPLGIGYTGITHFHDQVAEAVKCYEAGQLTRSELTTFFAAAQESSSIIRVNLKRAAELVQSFKRVAVDQTDVHDRRFELKQYLEELLLSLKPQFKSTDVTVTLHSPQEMMLYSCPGSLSQVVSNLLLNALKHAFDESRRGGKVALTIREEGEQVVLRVEDNGVGIAAENLEKIFDPFFSTKRHDGGTGLGLHVAYNMVVQRLEGEITVESREGQGSCFTLRFPKVVSRQAEQHAEALV</sequence>
<keyword evidence="4" id="KW-0472">Membrane</keyword>
<comment type="catalytic activity">
    <reaction evidence="1">
        <text>ATP + protein L-histidine = ADP + protein N-phospho-L-histidine.</text>
        <dbReference type="EC" id="2.7.13.3"/>
    </reaction>
</comment>
<dbReference type="InterPro" id="IPR004358">
    <property type="entry name" value="Sig_transdc_His_kin-like_C"/>
</dbReference>
<dbReference type="Gene3D" id="1.10.287.130">
    <property type="match status" value="1"/>
</dbReference>
<dbReference type="Gene3D" id="3.30.565.10">
    <property type="entry name" value="Histidine kinase-like ATPase, C-terminal domain"/>
    <property type="match status" value="1"/>
</dbReference>
<dbReference type="InterPro" id="IPR036890">
    <property type="entry name" value="HATPase_C_sf"/>
</dbReference>
<dbReference type="PRINTS" id="PR00344">
    <property type="entry name" value="BCTRLSENSOR"/>
</dbReference>
<evidence type="ECO:0000256" key="3">
    <source>
        <dbReference type="SAM" id="Coils"/>
    </source>
</evidence>
<dbReference type="InterPro" id="IPR003594">
    <property type="entry name" value="HATPase_dom"/>
</dbReference>
<evidence type="ECO:0000259" key="5">
    <source>
        <dbReference type="PROSITE" id="PS50109"/>
    </source>
</evidence>
<dbReference type="EMBL" id="LO017727">
    <property type="protein sequence ID" value="CRH05940.1"/>
    <property type="molecule type" value="Genomic_DNA"/>
</dbReference>
<dbReference type="GO" id="GO:0004673">
    <property type="term" value="F:protein histidine kinase activity"/>
    <property type="evidence" value="ECO:0007669"/>
    <property type="project" value="UniProtKB-EC"/>
</dbReference>
<dbReference type="PROSITE" id="PS50109">
    <property type="entry name" value="HIS_KIN"/>
    <property type="match status" value="1"/>
</dbReference>
<proteinExistence type="predicted"/>
<evidence type="ECO:0000313" key="6">
    <source>
        <dbReference type="EMBL" id="CRH05940.1"/>
    </source>
</evidence>
<feature type="transmembrane region" description="Helical" evidence="4">
    <location>
        <begin position="259"/>
        <end position="279"/>
    </location>
</feature>
<accession>A0A1S7LG62</accession>
<dbReference type="SUPFAM" id="SSF55874">
    <property type="entry name" value="ATPase domain of HSP90 chaperone/DNA topoisomerase II/histidine kinase"/>
    <property type="match status" value="1"/>
</dbReference>
<dbReference type="PANTHER" id="PTHR43065">
    <property type="entry name" value="SENSOR HISTIDINE KINASE"/>
    <property type="match status" value="1"/>
</dbReference>
<dbReference type="PANTHER" id="PTHR43065:SF47">
    <property type="match status" value="1"/>
</dbReference>
<keyword evidence="4" id="KW-1133">Transmembrane helix</keyword>
<feature type="coiled-coil region" evidence="3">
    <location>
        <begin position="335"/>
        <end position="372"/>
    </location>
</feature>
<name>A0A1S7LG62_MAGMO</name>
<keyword evidence="6" id="KW-0418">Kinase</keyword>
<keyword evidence="3" id="KW-0175">Coiled coil</keyword>
<dbReference type="AlphaFoldDB" id="A0A1S7LG62"/>